<dbReference type="Gene3D" id="1.25.40.20">
    <property type="entry name" value="Ankyrin repeat-containing domain"/>
    <property type="match status" value="1"/>
</dbReference>
<dbReference type="EMBL" id="JTDF01002945">
    <property type="protein sequence ID" value="KAF8568276.1"/>
    <property type="molecule type" value="Genomic_DNA"/>
</dbReference>
<dbReference type="AlphaFoldDB" id="A0A8T0DLR7"/>
<gene>
    <name evidence="1" type="ORF">P879_04994</name>
</gene>
<keyword evidence="2" id="KW-1185">Reference proteome</keyword>
<organism evidence="1 2">
    <name type="scientific">Paragonimus westermani</name>
    <dbReference type="NCBI Taxonomy" id="34504"/>
    <lineage>
        <taxon>Eukaryota</taxon>
        <taxon>Metazoa</taxon>
        <taxon>Spiralia</taxon>
        <taxon>Lophotrochozoa</taxon>
        <taxon>Platyhelminthes</taxon>
        <taxon>Trematoda</taxon>
        <taxon>Digenea</taxon>
        <taxon>Plagiorchiida</taxon>
        <taxon>Troglotremata</taxon>
        <taxon>Troglotrematidae</taxon>
        <taxon>Paragonimus</taxon>
    </lineage>
</organism>
<reference evidence="1 2" key="1">
    <citation type="submission" date="2019-07" db="EMBL/GenBank/DDBJ databases">
        <title>Annotation for the trematode Paragonimus westermani.</title>
        <authorList>
            <person name="Choi Y.-J."/>
        </authorList>
    </citation>
    <scope>NUCLEOTIDE SEQUENCE [LARGE SCALE GENOMIC DNA]</scope>
    <source>
        <strain evidence="1">180907_Pwestermani</strain>
    </source>
</reference>
<dbReference type="Proteomes" id="UP000699462">
    <property type="component" value="Unassembled WGS sequence"/>
</dbReference>
<dbReference type="SUPFAM" id="SSF48403">
    <property type="entry name" value="Ankyrin repeat"/>
    <property type="match status" value="1"/>
</dbReference>
<evidence type="ECO:0000313" key="2">
    <source>
        <dbReference type="Proteomes" id="UP000699462"/>
    </source>
</evidence>
<protein>
    <submittedName>
        <fullName evidence="1">Uncharacterized protein</fullName>
    </submittedName>
</protein>
<evidence type="ECO:0000313" key="1">
    <source>
        <dbReference type="EMBL" id="KAF8568276.1"/>
    </source>
</evidence>
<proteinExistence type="predicted"/>
<sequence>MGDSKQLGFKERCIIEQLKASMDPLPLFKKLSVSGVCMSSLNAHEELGTLLCNMVRSNFGLGLKILINSGLDLSVCDPLTGDTPLLLMCSEGLCGPVKQLLDHLPWEKLLQPNRSGATPLKHLLTRGHALCGCIEKLMQRLPLVTALLVNPLHTSLTAPIKVDMVSPTDPPNGVLYDDWNFGSITSEMCSEHNVLLTTLDSLLERIKSTDPMRVLSVIQLWIRANLLLIEGGASPSFFVPLNIGQCERNLTYVGSRLISPLITGISERNQGRGADLRIMLQLVIERLISLNQLDARAFWQGQQASVIATQLGGSPWQDLIEPVIRSTGFPSTLRTLTVLELRRQLQKRFVYSCLATHPTKIPAENALVFVDWVDQLVLPESVKEIIRMN</sequence>
<accession>A0A8T0DLR7</accession>
<name>A0A8T0DLR7_9TREM</name>
<comment type="caution">
    <text evidence="1">The sequence shown here is derived from an EMBL/GenBank/DDBJ whole genome shotgun (WGS) entry which is preliminary data.</text>
</comment>
<dbReference type="InterPro" id="IPR036770">
    <property type="entry name" value="Ankyrin_rpt-contain_sf"/>
</dbReference>
<dbReference type="OrthoDB" id="6255016at2759"/>